<proteinExistence type="predicted"/>
<accession>A0ABD0PH85</accession>
<dbReference type="SUPFAM" id="SSF55550">
    <property type="entry name" value="SH2 domain"/>
    <property type="match status" value="1"/>
</dbReference>
<dbReference type="Gene3D" id="3.30.505.10">
    <property type="entry name" value="SH2 domain"/>
    <property type="match status" value="1"/>
</dbReference>
<evidence type="ECO:0008006" key="4">
    <source>
        <dbReference type="Google" id="ProtNLM"/>
    </source>
</evidence>
<keyword evidence="1" id="KW-0727">SH2 domain</keyword>
<reference evidence="2 3" key="1">
    <citation type="submission" date="2024-05" db="EMBL/GenBank/DDBJ databases">
        <title>Genome sequencing and assembly of Indian major carp, Cirrhinus mrigala (Hamilton, 1822).</title>
        <authorList>
            <person name="Mohindra V."/>
            <person name="Chowdhury L.M."/>
            <person name="Lal K."/>
            <person name="Jena J.K."/>
        </authorList>
    </citation>
    <scope>NUCLEOTIDE SEQUENCE [LARGE SCALE GENOMIC DNA]</scope>
    <source>
        <strain evidence="2">CM1030</strain>
        <tissue evidence="2">Blood</tissue>
    </source>
</reference>
<dbReference type="Proteomes" id="UP001529510">
    <property type="component" value="Unassembled WGS sequence"/>
</dbReference>
<evidence type="ECO:0000256" key="1">
    <source>
        <dbReference type="ARBA" id="ARBA00022999"/>
    </source>
</evidence>
<dbReference type="EMBL" id="JAMKFB020000016">
    <property type="protein sequence ID" value="KAL0172186.1"/>
    <property type="molecule type" value="Genomic_DNA"/>
</dbReference>
<gene>
    <name evidence="2" type="ORF">M9458_032497</name>
</gene>
<comment type="caution">
    <text evidence="2">The sequence shown here is derived from an EMBL/GenBank/DDBJ whole genome shotgun (WGS) entry which is preliminary data.</text>
</comment>
<dbReference type="InterPro" id="IPR051846">
    <property type="entry name" value="SH2_domain_adapters"/>
</dbReference>
<evidence type="ECO:0000313" key="2">
    <source>
        <dbReference type="EMBL" id="KAL0172186.1"/>
    </source>
</evidence>
<feature type="non-terminal residue" evidence="2">
    <location>
        <position position="1"/>
    </location>
</feature>
<dbReference type="PANTHER" id="PTHR15127">
    <property type="entry name" value="HEAVYWEIGHT, ISOFORM A"/>
    <property type="match status" value="1"/>
</dbReference>
<evidence type="ECO:0000313" key="3">
    <source>
        <dbReference type="Proteomes" id="UP001529510"/>
    </source>
</evidence>
<name>A0ABD0PH85_CIRMR</name>
<protein>
    <recommendedName>
        <fullName evidence="4">Src homology 2 domain containing E</fullName>
    </recommendedName>
</protein>
<dbReference type="AlphaFoldDB" id="A0ABD0PH85"/>
<dbReference type="PANTHER" id="PTHR15127:SF29">
    <property type="entry name" value="SH2 DOMAIN-CONTAINING ADAPTER PROTEIN E"/>
    <property type="match status" value="1"/>
</dbReference>
<dbReference type="InterPro" id="IPR036860">
    <property type="entry name" value="SH2_dom_sf"/>
</dbReference>
<sequence>QGCVHIIVAQTKECGYTLEKSSCVFPSIPEVVHHYCTQRLPFTGAEHMTLQHPVPRTH</sequence>
<organism evidence="2 3">
    <name type="scientific">Cirrhinus mrigala</name>
    <name type="common">Mrigala</name>
    <dbReference type="NCBI Taxonomy" id="683832"/>
    <lineage>
        <taxon>Eukaryota</taxon>
        <taxon>Metazoa</taxon>
        <taxon>Chordata</taxon>
        <taxon>Craniata</taxon>
        <taxon>Vertebrata</taxon>
        <taxon>Euteleostomi</taxon>
        <taxon>Actinopterygii</taxon>
        <taxon>Neopterygii</taxon>
        <taxon>Teleostei</taxon>
        <taxon>Ostariophysi</taxon>
        <taxon>Cypriniformes</taxon>
        <taxon>Cyprinidae</taxon>
        <taxon>Labeoninae</taxon>
        <taxon>Labeonini</taxon>
        <taxon>Cirrhinus</taxon>
    </lineage>
</organism>
<keyword evidence="3" id="KW-1185">Reference proteome</keyword>